<dbReference type="InterPro" id="IPR001509">
    <property type="entry name" value="Epimerase_deHydtase"/>
</dbReference>
<dbReference type="InterPro" id="IPR051783">
    <property type="entry name" value="NAD(P)-dependent_oxidoreduct"/>
</dbReference>
<proteinExistence type="predicted"/>
<comment type="caution">
    <text evidence="2">The sequence shown here is derived from an EMBL/GenBank/DDBJ whole genome shotgun (WGS) entry which is preliminary data.</text>
</comment>
<dbReference type="EMBL" id="QEEZ01000009">
    <property type="protein sequence ID" value="PWC01646.1"/>
    <property type="molecule type" value="Genomic_DNA"/>
</dbReference>
<dbReference type="SUPFAM" id="SSF51735">
    <property type="entry name" value="NAD(P)-binding Rossmann-fold domains"/>
    <property type="match status" value="1"/>
</dbReference>
<sequence>MTPRPRALDELSCEIVTMDVTDTDAVAAGFDGADESTTVIHCAGIVSIGSTVTEAVRTTNVDGTRNILDACREHQVHRLVHVSSVHVIPEEEGVLTEVETFDPELVVGEYAKTKTEATALVKDAASDIDAVIVHPSGIVGPGD</sequence>
<dbReference type="Pfam" id="PF01370">
    <property type="entry name" value="Epimerase"/>
    <property type="match status" value="1"/>
</dbReference>
<dbReference type="Gene3D" id="3.40.50.720">
    <property type="entry name" value="NAD(P)-binding Rossmann-like Domain"/>
    <property type="match status" value="1"/>
</dbReference>
<evidence type="ECO:0000313" key="3">
    <source>
        <dbReference type="Proteomes" id="UP000244989"/>
    </source>
</evidence>
<dbReference type="PANTHER" id="PTHR48079:SF6">
    <property type="entry name" value="NAD(P)-BINDING DOMAIN-CONTAINING PROTEIN-RELATED"/>
    <property type="match status" value="1"/>
</dbReference>
<dbReference type="KEGG" id="cyz:C3B44_07375"/>
<gene>
    <name evidence="2" type="ORF">DF222_05900</name>
</gene>
<protein>
    <recommendedName>
        <fullName evidence="1">NAD-dependent epimerase/dehydratase domain-containing protein</fullName>
    </recommendedName>
</protein>
<dbReference type="AlphaFoldDB" id="A0A2U1T6M1"/>
<organism evidence="2 3">
    <name type="scientific">Corynebacterium yudongzhengii</name>
    <dbReference type="NCBI Taxonomy" id="2080740"/>
    <lineage>
        <taxon>Bacteria</taxon>
        <taxon>Bacillati</taxon>
        <taxon>Actinomycetota</taxon>
        <taxon>Actinomycetes</taxon>
        <taxon>Mycobacteriales</taxon>
        <taxon>Corynebacteriaceae</taxon>
        <taxon>Corynebacterium</taxon>
    </lineage>
</organism>
<evidence type="ECO:0000259" key="1">
    <source>
        <dbReference type="Pfam" id="PF01370"/>
    </source>
</evidence>
<dbReference type="InterPro" id="IPR036291">
    <property type="entry name" value="NAD(P)-bd_dom_sf"/>
</dbReference>
<dbReference type="GO" id="GO:0004029">
    <property type="term" value="F:aldehyde dehydrogenase (NAD+) activity"/>
    <property type="evidence" value="ECO:0007669"/>
    <property type="project" value="TreeGrafter"/>
</dbReference>
<reference evidence="3" key="1">
    <citation type="submission" date="2018-04" db="EMBL/GenBank/DDBJ databases">
        <authorList>
            <person name="Liu S."/>
            <person name="Wang Z."/>
            <person name="Li J."/>
        </authorList>
    </citation>
    <scope>NUCLEOTIDE SEQUENCE [LARGE SCALE GENOMIC DNA]</scope>
    <source>
        <strain evidence="3">2189</strain>
    </source>
</reference>
<dbReference type="Proteomes" id="UP000244989">
    <property type="component" value="Unassembled WGS sequence"/>
</dbReference>
<dbReference type="PANTHER" id="PTHR48079">
    <property type="entry name" value="PROTEIN YEEZ"/>
    <property type="match status" value="1"/>
</dbReference>
<dbReference type="GO" id="GO:0005737">
    <property type="term" value="C:cytoplasm"/>
    <property type="evidence" value="ECO:0007669"/>
    <property type="project" value="TreeGrafter"/>
</dbReference>
<feature type="domain" description="NAD-dependent epimerase/dehydratase" evidence="1">
    <location>
        <begin position="9"/>
        <end position="142"/>
    </location>
</feature>
<keyword evidence="3" id="KW-1185">Reference proteome</keyword>
<evidence type="ECO:0000313" key="2">
    <source>
        <dbReference type="EMBL" id="PWC01646.1"/>
    </source>
</evidence>
<accession>A0A2U1T6M1</accession>
<name>A0A2U1T6M1_9CORY</name>